<sequence length="220" mass="23241">MAVMFGTVRQDSYTVQGEGQPHVVRMNPRGEIVVPDWMTQLVMDGVVYNISPLIQEAGDLVGETAPGTDNVNPSFLIDVPTATTIIPLEVSLAPEGTGTSGDWMVRMMKDSVVRYSSGGGANTIVNMRGAASGISSCSAFNGGTQIVAIANVDDDAIWAAGRDDSAGVGALGGLYWSAKTHIPPTIIGPGSWLIYLKPSNVDEEVNYSIKWAEFTSTDVT</sequence>
<name>A0A0F9WBN8_9ZZZZ</name>
<proteinExistence type="predicted"/>
<comment type="caution">
    <text evidence="1">The sequence shown here is derived from an EMBL/GenBank/DDBJ whole genome shotgun (WGS) entry which is preliminary data.</text>
</comment>
<protein>
    <submittedName>
        <fullName evidence="1">Uncharacterized protein</fullName>
    </submittedName>
</protein>
<gene>
    <name evidence="1" type="ORF">LCGC14_0378360</name>
</gene>
<dbReference type="AlphaFoldDB" id="A0A0F9WBN8"/>
<organism evidence="1">
    <name type="scientific">marine sediment metagenome</name>
    <dbReference type="NCBI Taxonomy" id="412755"/>
    <lineage>
        <taxon>unclassified sequences</taxon>
        <taxon>metagenomes</taxon>
        <taxon>ecological metagenomes</taxon>
    </lineage>
</organism>
<accession>A0A0F9WBN8</accession>
<reference evidence="1" key="1">
    <citation type="journal article" date="2015" name="Nature">
        <title>Complex archaea that bridge the gap between prokaryotes and eukaryotes.</title>
        <authorList>
            <person name="Spang A."/>
            <person name="Saw J.H."/>
            <person name="Jorgensen S.L."/>
            <person name="Zaremba-Niedzwiedzka K."/>
            <person name="Martijn J."/>
            <person name="Lind A.E."/>
            <person name="van Eijk R."/>
            <person name="Schleper C."/>
            <person name="Guy L."/>
            <person name="Ettema T.J."/>
        </authorList>
    </citation>
    <scope>NUCLEOTIDE SEQUENCE</scope>
</reference>
<dbReference type="EMBL" id="LAZR01000306">
    <property type="protein sequence ID" value="KKN75598.1"/>
    <property type="molecule type" value="Genomic_DNA"/>
</dbReference>
<evidence type="ECO:0000313" key="1">
    <source>
        <dbReference type="EMBL" id="KKN75598.1"/>
    </source>
</evidence>